<dbReference type="RefSeq" id="WP_003320965.1">
    <property type="nucleotide sequence ID" value="NZ_ALPT02000123.1"/>
</dbReference>
<evidence type="ECO:0000313" key="3">
    <source>
        <dbReference type="Proteomes" id="UP000002754"/>
    </source>
</evidence>
<protein>
    <recommendedName>
        <fullName evidence="5">Protein ecsC</fullName>
    </recommendedName>
</protein>
<sequence>MVNTKREQKRLEEILQWEVDYLQLSQKGKGERISPSRPAFNFNEMKIDPKYLRQLDSIFIQLQSFIQNNQSEKELVQKIFRYARLFNPEIEHVEDMQTLSIDQLHYLSEQFMAKQRLLSVGQGSVTGLGGFVLLSIDLPLLAAIHLRTIQQLATIYGYDTKKPLEQVIALKVYYLSTLPRPYQQEVWDALFEEITYYDEEHIFFEGEDKVFEAAWFGQLIRQVGKNILISTLRKKWIQGVPLLGVAVGAGMNYQLTKQVTDVAEHFYQKRLLLSRLEDE</sequence>
<organism evidence="1 3">
    <name type="scientific">Alkalihalobacillus alcalophilus ATCC 27647 = CGMCC 1.3604</name>
    <dbReference type="NCBI Taxonomy" id="1218173"/>
    <lineage>
        <taxon>Bacteria</taxon>
        <taxon>Bacillati</taxon>
        <taxon>Bacillota</taxon>
        <taxon>Bacilli</taxon>
        <taxon>Bacillales</taxon>
        <taxon>Bacillaceae</taxon>
        <taxon>Alkalihalobacillus</taxon>
    </lineage>
</organism>
<evidence type="ECO:0000313" key="2">
    <source>
        <dbReference type="EMBL" id="THG88960.1"/>
    </source>
</evidence>
<dbReference type="Proteomes" id="UP000297014">
    <property type="component" value="Unassembled WGS sequence"/>
</dbReference>
<dbReference type="Pfam" id="PF12787">
    <property type="entry name" value="EcsC"/>
    <property type="match status" value="1"/>
</dbReference>
<dbReference type="EMBL" id="JALP01000281">
    <property type="protein sequence ID" value="THG88960.1"/>
    <property type="molecule type" value="Genomic_DNA"/>
</dbReference>
<keyword evidence="3" id="KW-1185">Reference proteome</keyword>
<gene>
    <name evidence="2" type="ORF">AJ85_20340</name>
    <name evidence="1" type="ORF">BALCAV_0221525</name>
</gene>
<dbReference type="eggNOG" id="ENOG502ZAC7">
    <property type="taxonomic scope" value="Bacteria"/>
</dbReference>
<dbReference type="PANTHER" id="PTHR41260:SF1">
    <property type="entry name" value="PROTEIN ECSC"/>
    <property type="match status" value="1"/>
</dbReference>
<reference evidence="2 4" key="2">
    <citation type="submission" date="2014-01" db="EMBL/GenBank/DDBJ databases">
        <title>Draft genome sequencing of Bacillus alcalophilus CGMCC 1.3604.</title>
        <authorList>
            <person name="Yang J."/>
            <person name="Diao L."/>
            <person name="Yang S."/>
        </authorList>
    </citation>
    <scope>NUCLEOTIDE SEQUENCE [LARGE SCALE GENOMIC DNA]</scope>
    <source>
        <strain evidence="2 4">CGMCC 1.3604</strain>
    </source>
</reference>
<dbReference type="InterPro" id="IPR024787">
    <property type="entry name" value="EcsC"/>
</dbReference>
<dbReference type="PANTHER" id="PTHR41260">
    <property type="entry name" value="PROTEIN ECSC"/>
    <property type="match status" value="1"/>
</dbReference>
<accession>A0A094WI74</accession>
<dbReference type="EMBL" id="ALPT02000123">
    <property type="protein sequence ID" value="KGA95603.1"/>
    <property type="molecule type" value="Genomic_DNA"/>
</dbReference>
<reference evidence="1 3" key="1">
    <citation type="journal article" date="2014" name="Genome Announc.">
        <title>Draft Genome Sequence of Bacillus alcalophilus AV1934, a Classic Alkaliphile Isolated from Human Feces in 1934.</title>
        <authorList>
            <person name="Attie O."/>
            <person name="Jayaprakash A."/>
            <person name="Shah H."/>
            <person name="Paulsen I.T."/>
            <person name="Morino M."/>
            <person name="Takahashi Y."/>
            <person name="Narumi I."/>
            <person name="Sachidanandam R."/>
            <person name="Satoh K."/>
            <person name="Ito M."/>
            <person name="Krulwich T.A."/>
        </authorList>
    </citation>
    <scope>NUCLEOTIDE SEQUENCE [LARGE SCALE GENOMIC DNA]</scope>
    <source>
        <strain evidence="1 3">AV1934</strain>
    </source>
</reference>
<dbReference type="Proteomes" id="UP000002754">
    <property type="component" value="Unassembled WGS sequence"/>
</dbReference>
<name>A0A094WI74_ALKAL</name>
<dbReference type="STRING" id="1218173.BALCAV_0221525"/>
<comment type="caution">
    <text evidence="1">The sequence shown here is derived from an EMBL/GenBank/DDBJ whole genome shotgun (WGS) entry which is preliminary data.</text>
</comment>
<evidence type="ECO:0000313" key="1">
    <source>
        <dbReference type="EMBL" id="KGA95603.1"/>
    </source>
</evidence>
<dbReference type="AlphaFoldDB" id="A0A094WI74"/>
<evidence type="ECO:0008006" key="5">
    <source>
        <dbReference type="Google" id="ProtNLM"/>
    </source>
</evidence>
<dbReference type="OrthoDB" id="2040879at2"/>
<evidence type="ECO:0000313" key="4">
    <source>
        <dbReference type="Proteomes" id="UP000297014"/>
    </source>
</evidence>
<proteinExistence type="predicted"/>